<feature type="compositionally biased region" description="Basic and acidic residues" evidence="8">
    <location>
        <begin position="82"/>
        <end position="97"/>
    </location>
</feature>
<evidence type="ECO:0000256" key="7">
    <source>
        <dbReference type="PROSITE-ProRule" id="PRU01232"/>
    </source>
</evidence>
<keyword evidence="9" id="KW-0472">Membrane</keyword>
<feature type="region of interest" description="Disordered" evidence="8">
    <location>
        <begin position="237"/>
        <end position="295"/>
    </location>
</feature>
<evidence type="ECO:0000256" key="10">
    <source>
        <dbReference type="SAM" id="SignalP"/>
    </source>
</evidence>
<keyword evidence="9" id="KW-0812">Transmembrane</keyword>
<feature type="region of interest" description="Disordered" evidence="8">
    <location>
        <begin position="80"/>
        <end position="122"/>
    </location>
</feature>
<evidence type="ECO:0000256" key="2">
    <source>
        <dbReference type="ARBA" id="ARBA00022512"/>
    </source>
</evidence>
<evidence type="ECO:0000256" key="1">
    <source>
        <dbReference type="ARBA" id="ARBA00004191"/>
    </source>
</evidence>
<reference evidence="12 13" key="1">
    <citation type="submission" date="2017-07" db="EMBL/GenBank/DDBJ databases">
        <title>The Complete Genome of Streptomyces asterosporus-ZSY.</title>
        <authorList>
            <person name="Zhang S."/>
        </authorList>
    </citation>
    <scope>NUCLEOTIDE SEQUENCE [LARGE SCALE GENOMIC DNA]</scope>
    <source>
        <strain evidence="12 13">DSM 41452</strain>
    </source>
</reference>
<feature type="region of interest" description="Disordered" evidence="8">
    <location>
        <begin position="160"/>
        <end position="191"/>
    </location>
</feature>
<dbReference type="AlphaFoldDB" id="A0A514JUK7"/>
<keyword evidence="4 10" id="KW-0732">Signal</keyword>
<feature type="transmembrane region" description="Helical" evidence="9">
    <location>
        <begin position="297"/>
        <end position="317"/>
    </location>
</feature>
<evidence type="ECO:0000256" key="4">
    <source>
        <dbReference type="ARBA" id="ARBA00022729"/>
    </source>
</evidence>
<evidence type="ECO:0000259" key="11">
    <source>
        <dbReference type="PROSITE" id="PS51884"/>
    </source>
</evidence>
<feature type="domain" description="Chaplin" evidence="11">
    <location>
        <begin position="39"/>
        <end position="79"/>
    </location>
</feature>
<evidence type="ECO:0000256" key="5">
    <source>
        <dbReference type="ARBA" id="ARBA00022889"/>
    </source>
</evidence>
<gene>
    <name evidence="12" type="ORF">CD934_21700</name>
</gene>
<evidence type="ECO:0000256" key="8">
    <source>
        <dbReference type="SAM" id="MobiDB-lite"/>
    </source>
</evidence>
<evidence type="ECO:0000256" key="6">
    <source>
        <dbReference type="ARBA" id="ARBA00023087"/>
    </source>
</evidence>
<keyword evidence="2" id="KW-0134">Cell wall</keyword>
<sequence length="326" mass="31652">MRQTLSRGVFAAAAATGILSLYGTPALADSFAGGGAEDSPGVLSGNNVQVPVHVPVNACGNTVTVVGALTGAHDNTCVNASKSEHGGAGHGGSEHGRSVHGGSGGAHAEGGTKGSPGVGAGNNVQAPVHVPVNVCGNSISGVALFQKVSGNVCANVSDHGAHKAGDHSSDSSYGDSHGGSGGAYADDGAKGSPGVGAGNNVQAPVHVPVNVCGNTIGLITALNAAYGNTCVNETGYGEDDAPGYGEDGPGYGEEDVPEKQTPEPPVKVKTPPAPGAEEPPAEAEPGNPPHLAETGSAGVLAASAAGAVMITGGAMLYRRGRLAARR</sequence>
<feature type="compositionally biased region" description="Basic and acidic residues" evidence="8">
    <location>
        <begin position="160"/>
        <end position="169"/>
    </location>
</feature>
<dbReference type="RefSeq" id="WP_233288675.1">
    <property type="nucleotide sequence ID" value="NZ_CP022310.1"/>
</dbReference>
<name>A0A514JUK7_9ACTN</name>
<keyword evidence="6 7" id="KW-0034">Amyloid</keyword>
<keyword evidence="9" id="KW-1133">Transmembrane helix</keyword>
<protein>
    <recommendedName>
        <fullName evidence="11">Chaplin domain-containing protein</fullName>
    </recommendedName>
</protein>
<dbReference type="InterPro" id="IPR005528">
    <property type="entry name" value="ChpA-H"/>
</dbReference>
<proteinExistence type="predicted"/>
<comment type="subcellular location">
    <subcellularLocation>
        <location evidence="1">Secreted</location>
        <location evidence="1">Cell wall</location>
    </subcellularLocation>
</comment>
<dbReference type="NCBIfam" id="TIGR01167">
    <property type="entry name" value="LPXTG_anchor"/>
    <property type="match status" value="1"/>
</dbReference>
<evidence type="ECO:0000313" key="12">
    <source>
        <dbReference type="EMBL" id="QDI71011.1"/>
    </source>
</evidence>
<dbReference type="KEGG" id="sast:CD934_21700"/>
<dbReference type="Pfam" id="PF03777">
    <property type="entry name" value="ChpA-C"/>
    <property type="match status" value="3"/>
</dbReference>
<feature type="compositionally biased region" description="Gly residues" evidence="8">
    <location>
        <begin position="99"/>
        <end position="120"/>
    </location>
</feature>
<feature type="domain" description="Chaplin" evidence="11">
    <location>
        <begin position="115"/>
        <end position="155"/>
    </location>
</feature>
<feature type="domain" description="Chaplin" evidence="11">
    <location>
        <begin position="192"/>
        <end position="232"/>
    </location>
</feature>
<evidence type="ECO:0000313" key="13">
    <source>
        <dbReference type="Proteomes" id="UP000316215"/>
    </source>
</evidence>
<keyword evidence="13" id="KW-1185">Reference proteome</keyword>
<keyword evidence="3" id="KW-0964">Secreted</keyword>
<accession>A0A514JUK7</accession>
<evidence type="ECO:0000256" key="9">
    <source>
        <dbReference type="SAM" id="Phobius"/>
    </source>
</evidence>
<feature type="chain" id="PRO_5022001206" description="Chaplin domain-containing protein" evidence="10">
    <location>
        <begin position="29"/>
        <end position="326"/>
    </location>
</feature>
<evidence type="ECO:0000256" key="3">
    <source>
        <dbReference type="ARBA" id="ARBA00022525"/>
    </source>
</evidence>
<dbReference type="GO" id="GO:0007155">
    <property type="term" value="P:cell adhesion"/>
    <property type="evidence" value="ECO:0007669"/>
    <property type="project" value="UniProtKB-KW"/>
</dbReference>
<feature type="compositionally biased region" description="Low complexity" evidence="8">
    <location>
        <begin position="267"/>
        <end position="278"/>
    </location>
</feature>
<dbReference type="EMBL" id="CP022310">
    <property type="protein sequence ID" value="QDI71011.1"/>
    <property type="molecule type" value="Genomic_DNA"/>
</dbReference>
<feature type="signal peptide" evidence="10">
    <location>
        <begin position="1"/>
        <end position="28"/>
    </location>
</feature>
<dbReference type="PROSITE" id="PS51884">
    <property type="entry name" value="CHAPLIN"/>
    <property type="match status" value="3"/>
</dbReference>
<dbReference type="Proteomes" id="UP000316215">
    <property type="component" value="Chromosome"/>
</dbReference>
<organism evidence="12 13">
    <name type="scientific">Streptomyces calvus</name>
    <dbReference type="NCBI Taxonomy" id="67282"/>
    <lineage>
        <taxon>Bacteria</taxon>
        <taxon>Bacillati</taxon>
        <taxon>Actinomycetota</taxon>
        <taxon>Actinomycetes</taxon>
        <taxon>Kitasatosporales</taxon>
        <taxon>Streptomycetaceae</taxon>
        <taxon>Streptomyces</taxon>
    </lineage>
</organism>
<keyword evidence="5" id="KW-0130">Cell adhesion</keyword>